<accession>A0A8J6BBP7</accession>
<keyword evidence="2" id="KW-1185">Reference proteome</keyword>
<proteinExistence type="predicted"/>
<sequence length="253" mass="28248">MASSFHGLQSKLVSQWRINQTEGEMLARRRLNERIEEKNTAQRPTRIRDVEDASLYSCPSFPVRKPQNPFFRTASRSPPRRQDSVFVEHNVPAISTAFMPGRALVGSPIQSRPPPLKKKRSPVKLSPRLPATRVAADAVTVDSLQESLRPKRREVLAPVDNMEWTEGMSKLIQPFDGAAWKEVREHIPQQAAKVSHPGISTSHCIFCHQQTKPYVTEAQGKARPPPCIKVCPVCGGVIENPKQPGLTGARKAR</sequence>
<dbReference type="Proteomes" id="UP000717585">
    <property type="component" value="Unassembled WGS sequence"/>
</dbReference>
<dbReference type="EMBL" id="JAHDYR010000005">
    <property type="protein sequence ID" value="KAG9396932.1"/>
    <property type="molecule type" value="Genomic_DNA"/>
</dbReference>
<reference evidence="1" key="1">
    <citation type="submission" date="2021-05" db="EMBL/GenBank/DDBJ databases">
        <title>A free-living protist that lacks canonical eukaryotic 1 DNA replication and segregation systems.</title>
        <authorList>
            <person name="Salas-Leiva D.E."/>
            <person name="Tromer E.C."/>
            <person name="Curtis B.A."/>
            <person name="Jerlstrom-Hultqvist J."/>
            <person name="Kolisko M."/>
            <person name="Yi Z."/>
            <person name="Salas-Leiva J.S."/>
            <person name="Gallot-Lavallee L."/>
            <person name="Kops G.J.P.L."/>
            <person name="Archibald J.M."/>
            <person name="Simpson A.G.B."/>
            <person name="Roger A.J."/>
        </authorList>
    </citation>
    <scope>NUCLEOTIDE SEQUENCE</scope>
    <source>
        <strain evidence="1">BICM</strain>
    </source>
</reference>
<protein>
    <submittedName>
        <fullName evidence="1">Uncharacterized protein</fullName>
    </submittedName>
</protein>
<evidence type="ECO:0000313" key="2">
    <source>
        <dbReference type="Proteomes" id="UP000717585"/>
    </source>
</evidence>
<evidence type="ECO:0000313" key="1">
    <source>
        <dbReference type="EMBL" id="KAG9396932.1"/>
    </source>
</evidence>
<gene>
    <name evidence="1" type="ORF">J8273_1986</name>
</gene>
<dbReference type="AlphaFoldDB" id="A0A8J6BBP7"/>
<organism evidence="1 2">
    <name type="scientific">Carpediemonas membranifera</name>
    <dbReference type="NCBI Taxonomy" id="201153"/>
    <lineage>
        <taxon>Eukaryota</taxon>
        <taxon>Metamonada</taxon>
        <taxon>Carpediemonas-like organisms</taxon>
        <taxon>Carpediemonas</taxon>
    </lineage>
</organism>
<comment type="caution">
    <text evidence="1">The sequence shown here is derived from an EMBL/GenBank/DDBJ whole genome shotgun (WGS) entry which is preliminary data.</text>
</comment>
<name>A0A8J6BBP7_9EUKA</name>